<dbReference type="Pfam" id="PF03480">
    <property type="entry name" value="DctP"/>
    <property type="match status" value="1"/>
</dbReference>
<evidence type="ECO:0000256" key="1">
    <source>
        <dbReference type="ARBA" id="ARBA00022729"/>
    </source>
</evidence>
<evidence type="ECO:0000256" key="2">
    <source>
        <dbReference type="SAM" id="SignalP"/>
    </source>
</evidence>
<dbReference type="InterPro" id="IPR004682">
    <property type="entry name" value="TRAP_DctP"/>
</dbReference>
<dbReference type="RefSeq" id="WP_345917718.1">
    <property type="nucleotide sequence ID" value="NZ_JBDIVE010000001.1"/>
</dbReference>
<dbReference type="PROSITE" id="PS51257">
    <property type="entry name" value="PROKAR_LIPOPROTEIN"/>
    <property type="match status" value="1"/>
</dbReference>
<dbReference type="PIRSF" id="PIRSF006470">
    <property type="entry name" value="DctB"/>
    <property type="match status" value="1"/>
</dbReference>
<proteinExistence type="predicted"/>
<gene>
    <name evidence="3" type="ORF">ABDB84_00570</name>
</gene>
<feature type="chain" id="PRO_5047300247" evidence="2">
    <location>
        <begin position="23"/>
        <end position="337"/>
    </location>
</feature>
<reference evidence="3 4" key="1">
    <citation type="journal article" date="2018" name="Int. J. Syst. Evol. Microbiol.">
        <title>Uliginosibacterium sediminicola sp. nov., isolated from freshwater sediment.</title>
        <authorList>
            <person name="Hwang W.M."/>
            <person name="Kim S.M."/>
            <person name="Kang K."/>
            <person name="Ahn T.Y."/>
        </authorList>
    </citation>
    <scope>NUCLEOTIDE SEQUENCE [LARGE SCALE GENOMIC DNA]</scope>
    <source>
        <strain evidence="3 4">M1-21</strain>
    </source>
</reference>
<comment type="caution">
    <text evidence="3">The sequence shown here is derived from an EMBL/GenBank/DDBJ whole genome shotgun (WGS) entry which is preliminary data.</text>
</comment>
<dbReference type="CDD" id="cd13671">
    <property type="entry name" value="PBP2_TRAP_SBP_like_3"/>
    <property type="match status" value="1"/>
</dbReference>
<dbReference type="PANTHER" id="PTHR33376">
    <property type="match status" value="1"/>
</dbReference>
<keyword evidence="4" id="KW-1185">Reference proteome</keyword>
<dbReference type="Proteomes" id="UP001410394">
    <property type="component" value="Unassembled WGS sequence"/>
</dbReference>
<name>A0ABU9YTA5_9RHOO</name>
<dbReference type="PANTHER" id="PTHR33376:SF2">
    <property type="entry name" value="DICARBOXYLATE-BINDING PERIPLASMIC PROTEIN"/>
    <property type="match status" value="1"/>
</dbReference>
<dbReference type="NCBIfam" id="TIGR00787">
    <property type="entry name" value="dctP"/>
    <property type="match status" value="1"/>
</dbReference>
<keyword evidence="1 2" id="KW-0732">Signal</keyword>
<protein>
    <submittedName>
        <fullName evidence="3">TRAP transporter substrate-binding protein</fullName>
    </submittedName>
</protein>
<organism evidence="3 4">
    <name type="scientific">Uliginosibacterium sediminicola</name>
    <dbReference type="NCBI Taxonomy" id="2024550"/>
    <lineage>
        <taxon>Bacteria</taxon>
        <taxon>Pseudomonadati</taxon>
        <taxon>Pseudomonadota</taxon>
        <taxon>Betaproteobacteria</taxon>
        <taxon>Rhodocyclales</taxon>
        <taxon>Zoogloeaceae</taxon>
        <taxon>Uliginosibacterium</taxon>
    </lineage>
</organism>
<dbReference type="NCBIfam" id="NF037995">
    <property type="entry name" value="TRAP_S1"/>
    <property type="match status" value="1"/>
</dbReference>
<evidence type="ECO:0000313" key="4">
    <source>
        <dbReference type="Proteomes" id="UP001410394"/>
    </source>
</evidence>
<evidence type="ECO:0000313" key="3">
    <source>
        <dbReference type="EMBL" id="MEN3066948.1"/>
    </source>
</evidence>
<dbReference type="InterPro" id="IPR018389">
    <property type="entry name" value="DctP_fam"/>
</dbReference>
<feature type="signal peptide" evidence="2">
    <location>
        <begin position="1"/>
        <end position="22"/>
    </location>
</feature>
<accession>A0ABU9YTA5</accession>
<dbReference type="InterPro" id="IPR038404">
    <property type="entry name" value="TRAP_DctP_sf"/>
</dbReference>
<dbReference type="EMBL" id="JBDIVE010000001">
    <property type="protein sequence ID" value="MEN3066948.1"/>
    <property type="molecule type" value="Genomic_DNA"/>
</dbReference>
<dbReference type="Gene3D" id="3.40.190.170">
    <property type="entry name" value="Bacterial extracellular solute-binding protein, family 7"/>
    <property type="match status" value="1"/>
</dbReference>
<sequence length="337" mass="36520">MRASKLALATLMAIGCLNMVHAADAPKIELRASDVWDDDYPTVRALRNMGELLSQRTNGRITLKVFSGGALGSEKETIEQVKGGTLDMVRVNISAMNNTCPITIVPALPFLFRSVDHMHKALDGAPGEEILRSCEPQGYVGLAYYDSGARSIYAKKPVRSLADTKGMKIRVQPSDMWVSVANAMGANATPLAFGEVYTALKTGLTDAAENNIPSYEGTKHYEVVKYYSKTEHSMAPEVVMFSAKKWATLSKADQALIREAAKSSVTQNRKYWSDREAQSLAKVTAAGSVIVSDVDKKSFADAMAPVYAKFVTTDQAKALVKAIQDFKEAPAAAPAKK</sequence>